<feature type="domain" description="THUMP" evidence="2">
    <location>
        <begin position="58"/>
        <end position="164"/>
    </location>
</feature>
<dbReference type="EMBL" id="LVVT01000014">
    <property type="protein sequence ID" value="TQS83019.1"/>
    <property type="molecule type" value="Genomic_DNA"/>
</dbReference>
<dbReference type="AlphaFoldDB" id="A0A8J8PDH4"/>
<dbReference type="GO" id="GO:0003723">
    <property type="term" value="F:RNA binding"/>
    <property type="evidence" value="ECO:0007669"/>
    <property type="project" value="UniProtKB-UniRule"/>
</dbReference>
<dbReference type="Gene3D" id="3.40.50.620">
    <property type="entry name" value="HUPs"/>
    <property type="match status" value="1"/>
</dbReference>
<dbReference type="Gene3D" id="3.30.2130.30">
    <property type="match status" value="1"/>
</dbReference>
<dbReference type="PROSITE" id="PS51165">
    <property type="entry name" value="THUMP"/>
    <property type="match status" value="1"/>
</dbReference>
<evidence type="ECO:0000313" key="4">
    <source>
        <dbReference type="Proteomes" id="UP000752814"/>
    </source>
</evidence>
<dbReference type="SUPFAM" id="SSF143437">
    <property type="entry name" value="THUMP domain-like"/>
    <property type="match status" value="1"/>
</dbReference>
<reference evidence="3" key="1">
    <citation type="submission" date="2016-03" db="EMBL/GenBank/DDBJ databases">
        <authorList>
            <person name="Borrel G."/>
            <person name="Mccann A."/>
            <person name="O'Toole P.W."/>
        </authorList>
    </citation>
    <scope>NUCLEOTIDE SEQUENCE</scope>
    <source>
        <strain evidence="3">183</strain>
    </source>
</reference>
<dbReference type="RefSeq" id="WP_400194701.1">
    <property type="nucleotide sequence ID" value="NZ_CAYAYE010000014.1"/>
</dbReference>
<organism evidence="3 4">
    <name type="scientific">Candidatus Methanomassiliicoccus intestinalis</name>
    <dbReference type="NCBI Taxonomy" id="1406512"/>
    <lineage>
        <taxon>Archaea</taxon>
        <taxon>Methanobacteriati</taxon>
        <taxon>Thermoplasmatota</taxon>
        <taxon>Thermoplasmata</taxon>
        <taxon>Methanomassiliicoccales</taxon>
        <taxon>Methanomassiliicoccaceae</taxon>
        <taxon>Methanomassiliicoccus</taxon>
    </lineage>
</organism>
<sequence>MDVILVRYAEVGLKSPGVRRYFENILIDNILNNLAHHQIEALVDCEQGRIHVTTDKIEAAIPVLTKVFGVASVSPAYTCSSDMAEMCQAVAEFSRDYMSEGISFAVKARREGNHPYSSMDVGREVGSAIFIANEDRNVKVNLSKPDMTFYVEIRGKSARVFTEYIPGPGGLPFGSQGKVVAFVETEKDALAAWFMMKRGCRAVIAGREDGAARLLREWVPNLKIMDGSIKDVLYKENKILAAVYGYTLRDIDKIKSVNLSLPAFYPLSGMSDEEVDSWILKVLNS</sequence>
<evidence type="ECO:0000313" key="3">
    <source>
        <dbReference type="EMBL" id="TQS83019.1"/>
    </source>
</evidence>
<dbReference type="Pfam" id="PF22025">
    <property type="entry name" value="ThiI_fer"/>
    <property type="match status" value="1"/>
</dbReference>
<dbReference type="CDD" id="cd11716">
    <property type="entry name" value="THUMP_ThiI"/>
    <property type="match status" value="1"/>
</dbReference>
<protein>
    <recommendedName>
        <fullName evidence="2">THUMP domain-containing protein</fullName>
    </recommendedName>
</protein>
<dbReference type="PANTHER" id="PTHR43209:SF1">
    <property type="entry name" value="TRNA SULFURTRANSFERASE"/>
    <property type="match status" value="1"/>
</dbReference>
<dbReference type="GO" id="GO:0002937">
    <property type="term" value="P:tRNA 4-thiouridine biosynthesis"/>
    <property type="evidence" value="ECO:0007669"/>
    <property type="project" value="TreeGrafter"/>
</dbReference>
<dbReference type="SMART" id="SM00981">
    <property type="entry name" value="THUMP"/>
    <property type="match status" value="1"/>
</dbReference>
<dbReference type="InterPro" id="IPR050102">
    <property type="entry name" value="tRNA_sulfurtransferase_ThiI"/>
</dbReference>
<dbReference type="PANTHER" id="PTHR43209">
    <property type="entry name" value="TRNA SULFURTRANSFERASE"/>
    <property type="match status" value="1"/>
</dbReference>
<dbReference type="Proteomes" id="UP000752814">
    <property type="component" value="Unassembled WGS sequence"/>
</dbReference>
<dbReference type="GO" id="GO:0052837">
    <property type="term" value="P:thiazole biosynthetic process"/>
    <property type="evidence" value="ECO:0007669"/>
    <property type="project" value="TreeGrafter"/>
</dbReference>
<name>A0A8J8PDH4_9ARCH</name>
<comment type="caution">
    <text evidence="3">The sequence shown here is derived from an EMBL/GenBank/DDBJ whole genome shotgun (WGS) entry which is preliminary data.</text>
</comment>
<accession>A0A8J8PDH4</accession>
<dbReference type="InterPro" id="IPR014729">
    <property type="entry name" value="Rossmann-like_a/b/a_fold"/>
</dbReference>
<evidence type="ECO:0000259" key="2">
    <source>
        <dbReference type="PROSITE" id="PS51165"/>
    </source>
</evidence>
<dbReference type="InterPro" id="IPR054173">
    <property type="entry name" value="ThiI_fer"/>
</dbReference>
<gene>
    <name evidence="3" type="ORF">A3207_03510</name>
</gene>
<dbReference type="GO" id="GO:0005829">
    <property type="term" value="C:cytosol"/>
    <property type="evidence" value="ECO:0007669"/>
    <property type="project" value="TreeGrafter"/>
</dbReference>
<proteinExistence type="predicted"/>
<dbReference type="Pfam" id="PF02926">
    <property type="entry name" value="THUMP"/>
    <property type="match status" value="1"/>
</dbReference>
<dbReference type="InterPro" id="IPR004114">
    <property type="entry name" value="THUMP_dom"/>
</dbReference>
<evidence type="ECO:0000256" key="1">
    <source>
        <dbReference type="PROSITE-ProRule" id="PRU00529"/>
    </source>
</evidence>
<keyword evidence="1" id="KW-0694">RNA-binding</keyword>
<dbReference type="InterPro" id="IPR049962">
    <property type="entry name" value="THUMP_ThiI"/>
</dbReference>